<dbReference type="Proteomes" id="UP000593579">
    <property type="component" value="Unassembled WGS sequence"/>
</dbReference>
<organism evidence="1 2">
    <name type="scientific">Gossypium gossypioides</name>
    <name type="common">Mexican cotton</name>
    <name type="synonym">Selera gossypioides</name>
    <dbReference type="NCBI Taxonomy" id="34282"/>
    <lineage>
        <taxon>Eukaryota</taxon>
        <taxon>Viridiplantae</taxon>
        <taxon>Streptophyta</taxon>
        <taxon>Embryophyta</taxon>
        <taxon>Tracheophyta</taxon>
        <taxon>Spermatophyta</taxon>
        <taxon>Magnoliopsida</taxon>
        <taxon>eudicotyledons</taxon>
        <taxon>Gunneridae</taxon>
        <taxon>Pentapetalae</taxon>
        <taxon>rosids</taxon>
        <taxon>malvids</taxon>
        <taxon>Malvales</taxon>
        <taxon>Malvaceae</taxon>
        <taxon>Malvoideae</taxon>
        <taxon>Gossypium</taxon>
    </lineage>
</organism>
<dbReference type="AlphaFoldDB" id="A0A7J9BQB7"/>
<protein>
    <submittedName>
        <fullName evidence="1">Uncharacterized protein</fullName>
    </submittedName>
</protein>
<dbReference type="PANTHER" id="PTHR31704:SF37">
    <property type="entry name" value="HEAT SHOCK PROTEIN"/>
    <property type="match status" value="1"/>
</dbReference>
<dbReference type="PANTHER" id="PTHR31704">
    <property type="entry name" value="MYB/SANT-LIKE DNA-BINDING DOMAIN PROTEIN-RELATED"/>
    <property type="match status" value="1"/>
</dbReference>
<evidence type="ECO:0000313" key="1">
    <source>
        <dbReference type="EMBL" id="MBA0738265.1"/>
    </source>
</evidence>
<reference evidence="1 2" key="1">
    <citation type="journal article" date="2019" name="Genome Biol. Evol.">
        <title>Insights into the evolution of the New World diploid cottons (Gossypium, subgenus Houzingenia) based on genome sequencing.</title>
        <authorList>
            <person name="Grover C.E."/>
            <person name="Arick M.A. 2nd"/>
            <person name="Thrash A."/>
            <person name="Conover J.L."/>
            <person name="Sanders W.S."/>
            <person name="Peterson D.G."/>
            <person name="Frelichowski J.E."/>
            <person name="Scheffler J.A."/>
            <person name="Scheffler B.E."/>
            <person name="Wendel J.F."/>
        </authorList>
    </citation>
    <scope>NUCLEOTIDE SEQUENCE [LARGE SCALE GENOMIC DNA]</scope>
    <source>
        <strain evidence="1">5</strain>
        <tissue evidence="1">Leaf</tissue>
    </source>
</reference>
<dbReference type="EMBL" id="JABEZY010000005">
    <property type="protein sequence ID" value="MBA0738265.1"/>
    <property type="molecule type" value="Genomic_DNA"/>
</dbReference>
<dbReference type="OrthoDB" id="994689at2759"/>
<feature type="non-terminal residue" evidence="1">
    <location>
        <position position="128"/>
    </location>
</feature>
<proteinExistence type="predicted"/>
<sequence length="128" mass="14785">WVDPLWGYTPVYLFVYGIRKFEFECLGTHEGFPLEMSTSAVEFSGEKVKAIRDKRLIEIFCDICIKEILKGNRPGGDTGLRWNAIKRIVDASDDWWESKLKAVPEAQKFRTSSIDPEFQGKLDQMFMA</sequence>
<gene>
    <name evidence="1" type="ORF">Gogos_011648</name>
</gene>
<comment type="caution">
    <text evidence="1">The sequence shown here is derived from an EMBL/GenBank/DDBJ whole genome shotgun (WGS) entry which is preliminary data.</text>
</comment>
<evidence type="ECO:0000313" key="2">
    <source>
        <dbReference type="Proteomes" id="UP000593579"/>
    </source>
</evidence>
<feature type="non-terminal residue" evidence="1">
    <location>
        <position position="1"/>
    </location>
</feature>
<name>A0A7J9BQB7_GOSGO</name>
<keyword evidence="2" id="KW-1185">Reference proteome</keyword>
<accession>A0A7J9BQB7</accession>